<name>A0A1L0BMC1_9ASCO</name>
<sequence>MRTSAVALSKRTIKYGGKSGILPEVRPIFKNSPIRAKTEHEKQEEKHIEQGYADGIPLPSKKGFTFHRQPVEKPVITVEERIEKQIARKPKADKSTLSGDELWAVQRDEIRRQHLKDAYLTEEKRLRRIDELKAKALESDHKHQDELEHFQESEATKLTLPTLDSYLKGPIMRPRTNEEQALLEEKRLLNRKSRELGQLENRATELLELYHAAGKFITTEEELEVAIRDAFEVKVGRFESSERLIEDKLFGFHNTFANTKSTERLVKDVAFGEIDGQPGLDTVKDTLSGEAEKVRRAAQTKLNHS</sequence>
<organism evidence="3 4">
    <name type="scientific">Sungouiella intermedia</name>
    <dbReference type="NCBI Taxonomy" id="45354"/>
    <lineage>
        <taxon>Eukaryota</taxon>
        <taxon>Fungi</taxon>
        <taxon>Dikarya</taxon>
        <taxon>Ascomycota</taxon>
        <taxon>Saccharomycotina</taxon>
        <taxon>Pichiomycetes</taxon>
        <taxon>Metschnikowiaceae</taxon>
        <taxon>Sungouiella</taxon>
    </lineage>
</organism>
<feature type="coiled-coil region" evidence="1">
    <location>
        <begin position="182"/>
        <end position="209"/>
    </location>
</feature>
<feature type="compositionally biased region" description="Basic and acidic residues" evidence="2">
    <location>
        <begin position="36"/>
        <end position="49"/>
    </location>
</feature>
<accession>A0A1L0BMC1</accession>
<keyword evidence="4" id="KW-1185">Reference proteome</keyword>
<evidence type="ECO:0000256" key="2">
    <source>
        <dbReference type="SAM" id="MobiDB-lite"/>
    </source>
</evidence>
<evidence type="ECO:0000313" key="4">
    <source>
        <dbReference type="Proteomes" id="UP000182334"/>
    </source>
</evidence>
<dbReference type="CDD" id="cd23703">
    <property type="entry name" value="mS26_PET12"/>
    <property type="match status" value="1"/>
</dbReference>
<dbReference type="InterPro" id="IPR058940">
    <property type="entry name" value="mS26_fungi"/>
</dbReference>
<feature type="region of interest" description="Disordered" evidence="2">
    <location>
        <begin position="34"/>
        <end position="64"/>
    </location>
</feature>
<dbReference type="OrthoDB" id="5223508at2759"/>
<protein>
    <submittedName>
        <fullName evidence="3">CIC11C00000004164</fullName>
    </submittedName>
</protein>
<dbReference type="Pfam" id="PF26163">
    <property type="entry name" value="mS26"/>
    <property type="match status" value="1"/>
</dbReference>
<dbReference type="EMBL" id="LT635758">
    <property type="protein sequence ID" value="SGZ51322.1"/>
    <property type="molecule type" value="Genomic_DNA"/>
</dbReference>
<keyword evidence="1" id="KW-0175">Coiled coil</keyword>
<evidence type="ECO:0000256" key="1">
    <source>
        <dbReference type="SAM" id="Coils"/>
    </source>
</evidence>
<dbReference type="Proteomes" id="UP000182334">
    <property type="component" value="Chromosome III"/>
</dbReference>
<reference evidence="3 4" key="1">
    <citation type="submission" date="2016-10" db="EMBL/GenBank/DDBJ databases">
        <authorList>
            <person name="de Groot N.N."/>
        </authorList>
    </citation>
    <scope>NUCLEOTIDE SEQUENCE [LARGE SCALE GENOMIC DNA]</scope>
    <source>
        <strain evidence="3 4">CBS 141442</strain>
    </source>
</reference>
<gene>
    <name evidence="3" type="ORF">SAMEA4029010_CIC11G00000004164</name>
</gene>
<evidence type="ECO:0000313" key="3">
    <source>
        <dbReference type="EMBL" id="SGZ51322.1"/>
    </source>
</evidence>
<proteinExistence type="predicted"/>
<dbReference type="AlphaFoldDB" id="A0A1L0BMC1"/>